<dbReference type="PANTHER" id="PTHR28262:SF1">
    <property type="entry name" value="DASH COMPLEX SUBUNIT SPC19"/>
    <property type="match status" value="1"/>
</dbReference>
<evidence type="ECO:0000256" key="1">
    <source>
        <dbReference type="ARBA" id="ARBA00004123"/>
    </source>
</evidence>
<evidence type="ECO:0000256" key="10">
    <source>
        <dbReference type="ARBA" id="ARBA00023242"/>
    </source>
</evidence>
<dbReference type="EMBL" id="CCYA01000181">
    <property type="protein sequence ID" value="CEH12678.1"/>
    <property type="molecule type" value="Genomic_DNA"/>
</dbReference>
<dbReference type="PANTHER" id="PTHR28262">
    <property type="entry name" value="DASH COMPLEX SUBUNIT SPC19"/>
    <property type="match status" value="1"/>
</dbReference>
<keyword evidence="10" id="KW-0539">Nucleus</keyword>
<protein>
    <recommendedName>
        <fullName evidence="5">DASH complex subunit SPC19</fullName>
    </recommendedName>
    <alternativeName>
        <fullName evidence="12">Outer kinetochore protein SPC19</fullName>
    </alternativeName>
</protein>
<dbReference type="STRING" id="401625.A0A0P1B9J0"/>
<evidence type="ECO:0000256" key="4">
    <source>
        <dbReference type="ARBA" id="ARBA00008952"/>
    </source>
</evidence>
<evidence type="ECO:0000256" key="11">
    <source>
        <dbReference type="ARBA" id="ARBA00023328"/>
    </source>
</evidence>
<evidence type="ECO:0000256" key="12">
    <source>
        <dbReference type="ARBA" id="ARBA00032583"/>
    </source>
</evidence>
<dbReference type="InterPro" id="IPR013251">
    <property type="entry name" value="DASH_Spc19"/>
</dbReference>
<name>A0A0P1B9J0_9BASI</name>
<keyword evidence="9" id="KW-0206">Cytoskeleton</keyword>
<sequence>MSYPRASFYPQAGHLAPAASVNTVPSASLSSLASCVSSVELSCATLESSVSMLAASTADFDRLSKVLASKRHFDLVSEADIRSARNHLSAEIAPQLRELIPMAEQAVQREERIVKALRTKHAQVTARHAQLAALHAPAQLRKGTSGVASHLIAEVEAKEKRVLALQNKKLELSRKVEQLEREVEKEELEAALHAPMSDL</sequence>
<evidence type="ECO:0000256" key="2">
    <source>
        <dbReference type="ARBA" id="ARBA00004186"/>
    </source>
</evidence>
<comment type="similarity">
    <text evidence="4">Belongs to the DASH complex SPC19 family.</text>
</comment>
<comment type="subcellular location">
    <subcellularLocation>
        <location evidence="3">Chromosome</location>
        <location evidence="3">Centromere</location>
        <location evidence="3">Kinetochore</location>
    </subcellularLocation>
    <subcellularLocation>
        <location evidence="2">Cytoplasm</location>
        <location evidence="2">Cytoskeleton</location>
        <location evidence="2">Spindle</location>
    </subcellularLocation>
    <subcellularLocation>
        <location evidence="1">Nucleus</location>
    </subcellularLocation>
</comment>
<dbReference type="GO" id="GO:0008608">
    <property type="term" value="P:attachment of spindle microtubules to kinetochore"/>
    <property type="evidence" value="ECO:0007669"/>
    <property type="project" value="InterPro"/>
</dbReference>
<evidence type="ECO:0000256" key="9">
    <source>
        <dbReference type="ARBA" id="ARBA00023212"/>
    </source>
</evidence>
<keyword evidence="15" id="KW-1185">Reference proteome</keyword>
<dbReference type="PROSITE" id="PS51257">
    <property type="entry name" value="PROKAR_LIPOPROTEIN"/>
    <property type="match status" value="1"/>
</dbReference>
<proteinExistence type="inferred from homology"/>
<keyword evidence="8" id="KW-0995">Kinetochore</keyword>
<feature type="coiled-coil region" evidence="13">
    <location>
        <begin position="148"/>
        <end position="189"/>
    </location>
</feature>
<reference evidence="14 15" key="1">
    <citation type="submission" date="2014-09" db="EMBL/GenBank/DDBJ databases">
        <authorList>
            <person name="Magalhaes I.L.F."/>
            <person name="Oliveira U."/>
            <person name="Santos F.R."/>
            <person name="Vidigal T.H.D.A."/>
            <person name="Brescovit A.D."/>
            <person name="Santos A.J."/>
        </authorList>
    </citation>
    <scope>NUCLEOTIDE SEQUENCE [LARGE SCALE GENOMIC DNA]</scope>
</reference>
<evidence type="ECO:0000256" key="3">
    <source>
        <dbReference type="ARBA" id="ARBA00004629"/>
    </source>
</evidence>
<keyword evidence="11" id="KW-0137">Centromere</keyword>
<evidence type="ECO:0000256" key="6">
    <source>
        <dbReference type="ARBA" id="ARBA00022454"/>
    </source>
</evidence>
<keyword evidence="13" id="KW-0175">Coiled coil</keyword>
<dbReference type="GO" id="GO:0005876">
    <property type="term" value="C:spindle microtubule"/>
    <property type="evidence" value="ECO:0007669"/>
    <property type="project" value="InterPro"/>
</dbReference>
<evidence type="ECO:0000313" key="15">
    <source>
        <dbReference type="Proteomes" id="UP000054845"/>
    </source>
</evidence>
<dbReference type="AlphaFoldDB" id="A0A0P1B9J0"/>
<evidence type="ECO:0000256" key="7">
    <source>
        <dbReference type="ARBA" id="ARBA00022490"/>
    </source>
</evidence>
<evidence type="ECO:0000256" key="5">
    <source>
        <dbReference type="ARBA" id="ARBA00016329"/>
    </source>
</evidence>
<evidence type="ECO:0000256" key="8">
    <source>
        <dbReference type="ARBA" id="ARBA00022838"/>
    </source>
</evidence>
<dbReference type="OrthoDB" id="3361333at2759"/>
<evidence type="ECO:0000313" key="14">
    <source>
        <dbReference type="EMBL" id="CEH12678.1"/>
    </source>
</evidence>
<dbReference type="Proteomes" id="UP000054845">
    <property type="component" value="Unassembled WGS sequence"/>
</dbReference>
<keyword evidence="7" id="KW-0963">Cytoplasm</keyword>
<dbReference type="GO" id="GO:0042729">
    <property type="term" value="C:DASH complex"/>
    <property type="evidence" value="ECO:0007669"/>
    <property type="project" value="InterPro"/>
</dbReference>
<evidence type="ECO:0000256" key="13">
    <source>
        <dbReference type="SAM" id="Coils"/>
    </source>
</evidence>
<organism evidence="14 15">
    <name type="scientific">Ceraceosorus bombacis</name>
    <dbReference type="NCBI Taxonomy" id="401625"/>
    <lineage>
        <taxon>Eukaryota</taxon>
        <taxon>Fungi</taxon>
        <taxon>Dikarya</taxon>
        <taxon>Basidiomycota</taxon>
        <taxon>Ustilaginomycotina</taxon>
        <taxon>Exobasidiomycetes</taxon>
        <taxon>Ceraceosorales</taxon>
        <taxon>Ceraceosoraceae</taxon>
        <taxon>Ceraceosorus</taxon>
    </lineage>
</organism>
<accession>A0A0P1B9J0</accession>
<keyword evidence="6" id="KW-0158">Chromosome</keyword>
<dbReference type="Pfam" id="PF08287">
    <property type="entry name" value="DASH_Spc19"/>
    <property type="match status" value="1"/>
</dbReference>